<dbReference type="GO" id="GO:0006233">
    <property type="term" value="P:dTDP biosynthetic process"/>
    <property type="evidence" value="ECO:0007669"/>
    <property type="project" value="InterPro"/>
</dbReference>
<dbReference type="GO" id="GO:0005829">
    <property type="term" value="C:cytosol"/>
    <property type="evidence" value="ECO:0007669"/>
    <property type="project" value="TreeGrafter"/>
</dbReference>
<dbReference type="GO" id="GO:0006227">
    <property type="term" value="P:dUDP biosynthetic process"/>
    <property type="evidence" value="ECO:0007669"/>
    <property type="project" value="TreeGrafter"/>
</dbReference>
<evidence type="ECO:0000256" key="1">
    <source>
        <dbReference type="ARBA" id="ARBA00009776"/>
    </source>
</evidence>
<feature type="region of interest" description="Disordered" evidence="9">
    <location>
        <begin position="174"/>
        <end position="203"/>
    </location>
</feature>
<protein>
    <recommendedName>
        <fullName evidence="2">dTMP kinase</fullName>
        <ecNumber evidence="2">2.7.4.9</ecNumber>
    </recommendedName>
</protein>
<dbReference type="PANTHER" id="PTHR10344">
    <property type="entry name" value="THYMIDYLATE KINASE"/>
    <property type="match status" value="1"/>
</dbReference>
<keyword evidence="4" id="KW-0545">Nucleotide biosynthesis</keyword>
<feature type="domain" description="Thymidylate kinase-like" evidence="10">
    <location>
        <begin position="8"/>
        <end position="178"/>
    </location>
</feature>
<dbReference type="Pfam" id="PF02223">
    <property type="entry name" value="Thymidylate_kin"/>
    <property type="match status" value="1"/>
</dbReference>
<evidence type="ECO:0000256" key="5">
    <source>
        <dbReference type="ARBA" id="ARBA00022741"/>
    </source>
</evidence>
<organism evidence="11">
    <name type="scientific">marine sediment metagenome</name>
    <dbReference type="NCBI Taxonomy" id="412755"/>
    <lineage>
        <taxon>unclassified sequences</taxon>
        <taxon>metagenomes</taxon>
        <taxon>ecological metagenomes</taxon>
    </lineage>
</organism>
<comment type="catalytic activity">
    <reaction evidence="8">
        <text>dTMP + ATP = dTDP + ADP</text>
        <dbReference type="Rhea" id="RHEA:13517"/>
        <dbReference type="ChEBI" id="CHEBI:30616"/>
        <dbReference type="ChEBI" id="CHEBI:58369"/>
        <dbReference type="ChEBI" id="CHEBI:63528"/>
        <dbReference type="ChEBI" id="CHEBI:456216"/>
        <dbReference type="EC" id="2.7.4.9"/>
    </reaction>
</comment>
<reference evidence="11" key="1">
    <citation type="journal article" date="2014" name="Front. Microbiol.">
        <title>High frequency of phylogenetically diverse reductive dehalogenase-homologous genes in deep subseafloor sedimentary metagenomes.</title>
        <authorList>
            <person name="Kawai M."/>
            <person name="Futagami T."/>
            <person name="Toyoda A."/>
            <person name="Takaki Y."/>
            <person name="Nishi S."/>
            <person name="Hori S."/>
            <person name="Arai W."/>
            <person name="Tsubouchi T."/>
            <person name="Morono Y."/>
            <person name="Uchiyama I."/>
            <person name="Ito T."/>
            <person name="Fujiyama A."/>
            <person name="Inagaki F."/>
            <person name="Takami H."/>
        </authorList>
    </citation>
    <scope>NUCLEOTIDE SEQUENCE</scope>
    <source>
        <strain evidence="11">Expedition CK06-06</strain>
    </source>
</reference>
<sequence>MTGFFITFEGIDFCGKTTQAKKLTNYLREKGYEVVQVREPGGERISEKIRKILLSEENREITHTTELLLYLASRAQLTQRVIAPSLKQKKIVICDRYSDSTLAYQGYGRGLNKSMIKYLNQVSSSGLCPDLTILLDVPVKVCLKRKAKEKKGKDRLEKEKLEFHQKIRDGYLKIAQNRKKKDKDHRRERGSGKNLVQGKSGSG</sequence>
<dbReference type="InterPro" id="IPR018095">
    <property type="entry name" value="Thymidylate_kin_CS"/>
</dbReference>
<evidence type="ECO:0000256" key="8">
    <source>
        <dbReference type="ARBA" id="ARBA00048743"/>
    </source>
</evidence>
<dbReference type="EC" id="2.7.4.9" evidence="2"/>
<evidence type="ECO:0000256" key="3">
    <source>
        <dbReference type="ARBA" id="ARBA00022679"/>
    </source>
</evidence>
<dbReference type="GO" id="GO:0005524">
    <property type="term" value="F:ATP binding"/>
    <property type="evidence" value="ECO:0007669"/>
    <property type="project" value="UniProtKB-KW"/>
</dbReference>
<comment type="caution">
    <text evidence="11">The sequence shown here is derived from an EMBL/GenBank/DDBJ whole genome shotgun (WGS) entry which is preliminary data.</text>
</comment>
<dbReference type="EMBL" id="BARV01019796">
    <property type="protein sequence ID" value="GAI20202.1"/>
    <property type="molecule type" value="Genomic_DNA"/>
</dbReference>
<evidence type="ECO:0000256" key="6">
    <source>
        <dbReference type="ARBA" id="ARBA00022777"/>
    </source>
</evidence>
<keyword evidence="3" id="KW-0808">Transferase</keyword>
<dbReference type="PANTHER" id="PTHR10344:SF4">
    <property type="entry name" value="UMP-CMP KINASE 2, MITOCHONDRIAL"/>
    <property type="match status" value="1"/>
</dbReference>
<dbReference type="CDD" id="cd01672">
    <property type="entry name" value="TMPK"/>
    <property type="match status" value="1"/>
</dbReference>
<gene>
    <name evidence="11" type="ORF">S06H3_33201</name>
</gene>
<dbReference type="HAMAP" id="MF_00165">
    <property type="entry name" value="Thymidylate_kinase"/>
    <property type="match status" value="1"/>
</dbReference>
<evidence type="ECO:0000259" key="10">
    <source>
        <dbReference type="Pfam" id="PF02223"/>
    </source>
</evidence>
<keyword evidence="5" id="KW-0547">Nucleotide-binding</keyword>
<comment type="similarity">
    <text evidence="1">Belongs to the thymidylate kinase family.</text>
</comment>
<dbReference type="Gene3D" id="3.40.50.300">
    <property type="entry name" value="P-loop containing nucleotide triphosphate hydrolases"/>
    <property type="match status" value="1"/>
</dbReference>
<dbReference type="InterPro" id="IPR039430">
    <property type="entry name" value="Thymidylate_kin-like_dom"/>
</dbReference>
<dbReference type="NCBIfam" id="TIGR00041">
    <property type="entry name" value="DTMP_kinase"/>
    <property type="match status" value="1"/>
</dbReference>
<evidence type="ECO:0000256" key="7">
    <source>
        <dbReference type="ARBA" id="ARBA00022840"/>
    </source>
</evidence>
<dbReference type="AlphaFoldDB" id="X1LLF7"/>
<evidence type="ECO:0000256" key="4">
    <source>
        <dbReference type="ARBA" id="ARBA00022727"/>
    </source>
</evidence>
<keyword evidence="6" id="KW-0418">Kinase</keyword>
<dbReference type="InterPro" id="IPR018094">
    <property type="entry name" value="Thymidylate_kinase"/>
</dbReference>
<name>X1LLF7_9ZZZZ</name>
<proteinExistence type="inferred from homology"/>
<dbReference type="PROSITE" id="PS01331">
    <property type="entry name" value="THYMIDYLATE_KINASE"/>
    <property type="match status" value="1"/>
</dbReference>
<keyword evidence="7" id="KW-0067">ATP-binding</keyword>
<accession>X1LLF7</accession>
<evidence type="ECO:0000256" key="9">
    <source>
        <dbReference type="SAM" id="MobiDB-lite"/>
    </source>
</evidence>
<evidence type="ECO:0000313" key="11">
    <source>
        <dbReference type="EMBL" id="GAI20202.1"/>
    </source>
</evidence>
<dbReference type="InterPro" id="IPR027417">
    <property type="entry name" value="P-loop_NTPase"/>
</dbReference>
<dbReference type="GO" id="GO:0004798">
    <property type="term" value="F:dTMP kinase activity"/>
    <property type="evidence" value="ECO:0007669"/>
    <property type="project" value="UniProtKB-EC"/>
</dbReference>
<dbReference type="SUPFAM" id="SSF52540">
    <property type="entry name" value="P-loop containing nucleoside triphosphate hydrolases"/>
    <property type="match status" value="1"/>
</dbReference>
<evidence type="ECO:0000256" key="2">
    <source>
        <dbReference type="ARBA" id="ARBA00012980"/>
    </source>
</evidence>
<dbReference type="FunFam" id="3.40.50.300:FF:000225">
    <property type="entry name" value="Thymidylate kinase"/>
    <property type="match status" value="1"/>
</dbReference>
<dbReference type="GO" id="GO:0006235">
    <property type="term" value="P:dTTP biosynthetic process"/>
    <property type="evidence" value="ECO:0007669"/>
    <property type="project" value="TreeGrafter"/>
</dbReference>